<keyword evidence="1" id="KW-0812">Transmembrane</keyword>
<keyword evidence="1" id="KW-1133">Transmembrane helix</keyword>
<organism evidence="2 3">
    <name type="scientific">Candidatus Nitrosocosmicus arcticus</name>
    <dbReference type="NCBI Taxonomy" id="2035267"/>
    <lineage>
        <taxon>Archaea</taxon>
        <taxon>Nitrososphaerota</taxon>
        <taxon>Nitrososphaeria</taxon>
        <taxon>Nitrososphaerales</taxon>
        <taxon>Nitrososphaeraceae</taxon>
        <taxon>Candidatus Nitrosocosmicus</taxon>
    </lineage>
</organism>
<name>A0A557SVU3_9ARCH</name>
<evidence type="ECO:0000313" key="2">
    <source>
        <dbReference type="EMBL" id="TVP40725.1"/>
    </source>
</evidence>
<feature type="transmembrane region" description="Helical" evidence="1">
    <location>
        <begin position="15"/>
        <end position="39"/>
    </location>
</feature>
<evidence type="ECO:0000256" key="1">
    <source>
        <dbReference type="SAM" id="Phobius"/>
    </source>
</evidence>
<keyword evidence="1" id="KW-0472">Membrane</keyword>
<reference evidence="2 3" key="1">
    <citation type="journal article" date="2019" name="Front. Microbiol.">
        <title>Ammonia Oxidation by the Arctic Terrestrial Thaumarchaeote Candidatus Nitrosocosmicus arcticus Is Stimulated by Increasing Temperatures.</title>
        <authorList>
            <person name="Alves R.J.E."/>
            <person name="Kerou M."/>
            <person name="Zappe A."/>
            <person name="Bittner R."/>
            <person name="Abby S.S."/>
            <person name="Schmidt H.A."/>
            <person name="Pfeifer K."/>
            <person name="Schleper C."/>
        </authorList>
    </citation>
    <scope>NUCLEOTIDE SEQUENCE [LARGE SCALE GENOMIC DNA]</scope>
    <source>
        <strain evidence="2 3">Kfb</strain>
    </source>
</reference>
<dbReference type="Proteomes" id="UP000315289">
    <property type="component" value="Unassembled WGS sequence"/>
</dbReference>
<dbReference type="EMBL" id="VOAH01000006">
    <property type="protein sequence ID" value="TVP40725.1"/>
    <property type="molecule type" value="Genomic_DNA"/>
</dbReference>
<dbReference type="AlphaFoldDB" id="A0A557SVU3"/>
<comment type="caution">
    <text evidence="2">The sequence shown here is derived from an EMBL/GenBank/DDBJ whole genome shotgun (WGS) entry which is preliminary data.</text>
</comment>
<sequence length="40" mass="4614">MINIRLLTKIPDLHMLISIISGNNQSIVIVWFITSLTYIK</sequence>
<proteinExistence type="predicted"/>
<keyword evidence="3" id="KW-1185">Reference proteome</keyword>
<evidence type="ECO:0000313" key="3">
    <source>
        <dbReference type="Proteomes" id="UP000315289"/>
    </source>
</evidence>
<accession>A0A557SVU3</accession>
<gene>
    <name evidence="2" type="ORF">NARC_60112</name>
</gene>
<protein>
    <submittedName>
        <fullName evidence="2">Uncharacterized protein</fullName>
    </submittedName>
</protein>